<reference evidence="2 3" key="1">
    <citation type="submission" date="2023-11" db="EMBL/GenBank/DDBJ databases">
        <title>Novel species in genus Nocardioides.</title>
        <authorList>
            <person name="Zhou H."/>
        </authorList>
    </citation>
    <scope>NUCLEOTIDE SEQUENCE [LARGE SCALE GENOMIC DNA]</scope>
    <source>
        <strain evidence="2 3">S-58</strain>
    </source>
</reference>
<protein>
    <submittedName>
        <fullName evidence="2">VOC family protein</fullName>
    </submittedName>
</protein>
<gene>
    <name evidence="2" type="ORF">SFC79_02055</name>
</gene>
<dbReference type="Pfam" id="PF18029">
    <property type="entry name" value="Glyoxalase_6"/>
    <property type="match status" value="1"/>
</dbReference>
<sequence length="145" mass="15948">MTSFVSHTTVDCHDAYELSEWWKRLLGYVDVEDDPNEPGHDECMILDPDSGHSILFIEVPDEELPAKRIHFDLRPRTGTRDEEVERVRGLGATEVGDQRGFWGPGTGWVVFADPEGNQFCILRSEAEAAAGVEAGVDAGPPPPAS</sequence>
<dbReference type="Gene3D" id="3.10.180.10">
    <property type="entry name" value="2,3-Dihydroxybiphenyl 1,2-Dioxygenase, domain 1"/>
    <property type="match status" value="1"/>
</dbReference>
<dbReference type="CDD" id="cd06587">
    <property type="entry name" value="VOC"/>
    <property type="match status" value="1"/>
</dbReference>
<dbReference type="Proteomes" id="UP001291999">
    <property type="component" value="Unassembled WGS sequence"/>
</dbReference>
<comment type="caution">
    <text evidence="2">The sequence shown here is derived from an EMBL/GenBank/DDBJ whole genome shotgun (WGS) entry which is preliminary data.</text>
</comment>
<feature type="domain" description="Glyoxalase-like" evidence="1">
    <location>
        <begin position="8"/>
        <end position="122"/>
    </location>
</feature>
<dbReference type="PANTHER" id="PTHR35908">
    <property type="entry name" value="HYPOTHETICAL FUSION PROTEIN"/>
    <property type="match status" value="1"/>
</dbReference>
<dbReference type="InterPro" id="IPR041581">
    <property type="entry name" value="Glyoxalase_6"/>
</dbReference>
<proteinExistence type="predicted"/>
<keyword evidence="3" id="KW-1185">Reference proteome</keyword>
<dbReference type="SUPFAM" id="SSF54593">
    <property type="entry name" value="Glyoxalase/Bleomycin resistance protein/Dihydroxybiphenyl dioxygenase"/>
    <property type="match status" value="1"/>
</dbReference>
<accession>A0ABU5K7T3</accession>
<name>A0ABU5K7T3_9ACTN</name>
<dbReference type="EMBL" id="JAXQPW010000001">
    <property type="protein sequence ID" value="MDZ5660534.1"/>
    <property type="molecule type" value="Genomic_DNA"/>
</dbReference>
<evidence type="ECO:0000313" key="2">
    <source>
        <dbReference type="EMBL" id="MDZ5660534.1"/>
    </source>
</evidence>
<evidence type="ECO:0000259" key="1">
    <source>
        <dbReference type="Pfam" id="PF18029"/>
    </source>
</evidence>
<dbReference type="RefSeq" id="WP_322423029.1">
    <property type="nucleotide sequence ID" value="NZ_JAXQPW010000001.1"/>
</dbReference>
<evidence type="ECO:0000313" key="3">
    <source>
        <dbReference type="Proteomes" id="UP001291999"/>
    </source>
</evidence>
<dbReference type="InterPro" id="IPR029068">
    <property type="entry name" value="Glyas_Bleomycin-R_OHBP_Dase"/>
</dbReference>
<dbReference type="PANTHER" id="PTHR35908:SF1">
    <property type="entry name" value="CONSERVED PROTEIN"/>
    <property type="match status" value="1"/>
</dbReference>
<organism evidence="2 3">
    <name type="scientific">Nocardioides renjunii</name>
    <dbReference type="NCBI Taxonomy" id="3095075"/>
    <lineage>
        <taxon>Bacteria</taxon>
        <taxon>Bacillati</taxon>
        <taxon>Actinomycetota</taxon>
        <taxon>Actinomycetes</taxon>
        <taxon>Propionibacteriales</taxon>
        <taxon>Nocardioidaceae</taxon>
        <taxon>Nocardioides</taxon>
    </lineage>
</organism>